<dbReference type="Pfam" id="PF01145">
    <property type="entry name" value="Band_7"/>
    <property type="match status" value="1"/>
</dbReference>
<dbReference type="KEGG" id="fya:KMW28_17800"/>
<dbReference type="EMBL" id="CP076132">
    <property type="protein sequence ID" value="QWG01496.1"/>
    <property type="molecule type" value="Genomic_DNA"/>
</dbReference>
<proteinExistence type="predicted"/>
<evidence type="ECO:0000259" key="2">
    <source>
        <dbReference type="Pfam" id="PF01145"/>
    </source>
</evidence>
<keyword evidence="4" id="KW-1185">Reference proteome</keyword>
<name>A0AAX1N550_9BACT</name>
<dbReference type="RefSeq" id="WP_169662968.1">
    <property type="nucleotide sequence ID" value="NZ_CP076132.1"/>
</dbReference>
<dbReference type="Proteomes" id="UP000678679">
    <property type="component" value="Chromosome 1"/>
</dbReference>
<comment type="subcellular location">
    <subcellularLocation>
        <location evidence="1">Membrane</location>
        <topology evidence="1">Single-pass membrane protein</topology>
    </subcellularLocation>
</comment>
<sequence length="246" mass="27657">MTDKLLKGFSGYFMIILQTILFGVAGYVLSLPNLGAVSMLILFVDLVLLRGYFTVANGEAALINLLGKYKGTINVAGFYWSHPFRKIIKTSLKDNVQHIGPWESFAKDGVALELNVECRWQIKDAAKVHFGMSDVQETVNSITKEKAQTLVEMYPFDNANGVSLRLHSNEINSALMTSLKVQLAEFGILLQGVRFNSIRMINRKRSTQDAMVLAKKMVEEVHEIEQLSDHQKSDMQLQLLSILMTE</sequence>
<accession>A0AAX1N550</accession>
<protein>
    <recommendedName>
        <fullName evidence="2">Band 7 domain-containing protein</fullName>
    </recommendedName>
</protein>
<dbReference type="Gene3D" id="3.30.479.30">
    <property type="entry name" value="Band 7 domain"/>
    <property type="match status" value="1"/>
</dbReference>
<evidence type="ECO:0000313" key="3">
    <source>
        <dbReference type="EMBL" id="QWG01496.1"/>
    </source>
</evidence>
<dbReference type="PANTHER" id="PTHR43446:SF1">
    <property type="entry name" value="BAND 7 DOMAIN-CONTAINING PROTEIN"/>
    <property type="match status" value="1"/>
</dbReference>
<evidence type="ECO:0000256" key="1">
    <source>
        <dbReference type="ARBA" id="ARBA00004167"/>
    </source>
</evidence>
<gene>
    <name evidence="3" type="ORF">KMW28_17800</name>
</gene>
<feature type="domain" description="Band 7" evidence="2">
    <location>
        <begin position="54"/>
        <end position="200"/>
    </location>
</feature>
<dbReference type="SUPFAM" id="SSF117892">
    <property type="entry name" value="Band 7/SPFH domain"/>
    <property type="match status" value="1"/>
</dbReference>
<dbReference type="GO" id="GO:0016020">
    <property type="term" value="C:membrane"/>
    <property type="evidence" value="ECO:0007669"/>
    <property type="project" value="UniProtKB-SubCell"/>
</dbReference>
<dbReference type="AlphaFoldDB" id="A0AAX1N550"/>
<dbReference type="InterPro" id="IPR001107">
    <property type="entry name" value="Band_7"/>
</dbReference>
<dbReference type="PANTHER" id="PTHR43446">
    <property type="entry name" value="MEMBRANE PROTEIN-RELATED"/>
    <property type="match status" value="1"/>
</dbReference>
<organism evidence="3 4">
    <name type="scientific">Flammeovirga yaeyamensis</name>
    <dbReference type="NCBI Taxonomy" id="367791"/>
    <lineage>
        <taxon>Bacteria</taxon>
        <taxon>Pseudomonadati</taxon>
        <taxon>Bacteroidota</taxon>
        <taxon>Cytophagia</taxon>
        <taxon>Cytophagales</taxon>
        <taxon>Flammeovirgaceae</taxon>
        <taxon>Flammeovirga</taxon>
    </lineage>
</organism>
<evidence type="ECO:0000313" key="4">
    <source>
        <dbReference type="Proteomes" id="UP000678679"/>
    </source>
</evidence>
<dbReference type="InterPro" id="IPR036013">
    <property type="entry name" value="Band_7/SPFH_dom_sf"/>
</dbReference>
<reference evidence="3 4" key="1">
    <citation type="submission" date="2021-05" db="EMBL/GenBank/DDBJ databases">
        <title>Comparative genomic studies on the polysaccharide-degrading batcterial strains of the Flammeovirga genus.</title>
        <authorList>
            <person name="Zewei F."/>
            <person name="Zheng Z."/>
            <person name="Yu L."/>
            <person name="Ruyue G."/>
            <person name="Yanhong M."/>
            <person name="Yuanyuan C."/>
            <person name="Jingyan G."/>
            <person name="Wenjun H."/>
        </authorList>
    </citation>
    <scope>NUCLEOTIDE SEQUENCE [LARGE SCALE GENOMIC DNA]</scope>
    <source>
        <strain evidence="3 4">NBRC:100898</strain>
    </source>
</reference>